<feature type="transmembrane region" description="Helical" evidence="1">
    <location>
        <begin position="34"/>
        <end position="60"/>
    </location>
</feature>
<keyword evidence="1" id="KW-0472">Membrane</keyword>
<reference evidence="2 3" key="1">
    <citation type="journal article" date="2019" name="Sci. Rep.">
        <title>A high-quality genome of Eragrostis curvula grass provides insights into Poaceae evolution and supports new strategies to enhance forage quality.</title>
        <authorList>
            <person name="Carballo J."/>
            <person name="Santos B.A.C.M."/>
            <person name="Zappacosta D."/>
            <person name="Garbus I."/>
            <person name="Selva J.P."/>
            <person name="Gallo C.A."/>
            <person name="Diaz A."/>
            <person name="Albertini E."/>
            <person name="Caccamo M."/>
            <person name="Echenique V."/>
        </authorList>
    </citation>
    <scope>NUCLEOTIDE SEQUENCE [LARGE SCALE GENOMIC DNA]</scope>
    <source>
        <strain evidence="3">cv. Victoria</strain>
        <tissue evidence="2">Leaf</tissue>
    </source>
</reference>
<sequence>MAAASAYRMVPSPLALALPPRSIAASLVRAGRRLAPAAADAVMCLCIANVWLFFAGLVAVGIGRVAGNEDCLMVEAASKVVSFCDFYLLHAFFIGMQLLGKRVDRYEPDEEKGPMSRRLTAALNELYCKLMPGVYACVPFLVLMVAGEVLRACSPVEGSRKEALGSVIFSVGALGKNALGCFIITPTVGLKMWRVTRPGWQRSSTIES</sequence>
<accession>A0A5J9T3F1</accession>
<feature type="transmembrane region" description="Helical" evidence="1">
    <location>
        <begin position="80"/>
        <end position="99"/>
    </location>
</feature>
<feature type="transmembrane region" description="Helical" evidence="1">
    <location>
        <begin position="133"/>
        <end position="151"/>
    </location>
</feature>
<feature type="transmembrane region" description="Helical" evidence="1">
    <location>
        <begin position="163"/>
        <end position="185"/>
    </location>
</feature>
<protein>
    <submittedName>
        <fullName evidence="2">Uncharacterized protein</fullName>
    </submittedName>
</protein>
<keyword evidence="1" id="KW-0812">Transmembrane</keyword>
<organism evidence="2 3">
    <name type="scientific">Eragrostis curvula</name>
    <name type="common">weeping love grass</name>
    <dbReference type="NCBI Taxonomy" id="38414"/>
    <lineage>
        <taxon>Eukaryota</taxon>
        <taxon>Viridiplantae</taxon>
        <taxon>Streptophyta</taxon>
        <taxon>Embryophyta</taxon>
        <taxon>Tracheophyta</taxon>
        <taxon>Spermatophyta</taxon>
        <taxon>Magnoliopsida</taxon>
        <taxon>Liliopsida</taxon>
        <taxon>Poales</taxon>
        <taxon>Poaceae</taxon>
        <taxon>PACMAD clade</taxon>
        <taxon>Chloridoideae</taxon>
        <taxon>Eragrostideae</taxon>
        <taxon>Eragrostidinae</taxon>
        <taxon>Eragrostis</taxon>
    </lineage>
</organism>
<dbReference type="EMBL" id="RWGY01000051">
    <property type="protein sequence ID" value="TVU05916.1"/>
    <property type="molecule type" value="Genomic_DNA"/>
</dbReference>
<dbReference type="Proteomes" id="UP000324897">
    <property type="component" value="Unassembled WGS sequence"/>
</dbReference>
<dbReference type="Gramene" id="TVU05916">
    <property type="protein sequence ID" value="TVU05916"/>
    <property type="gene ID" value="EJB05_49101"/>
</dbReference>
<evidence type="ECO:0000313" key="3">
    <source>
        <dbReference type="Proteomes" id="UP000324897"/>
    </source>
</evidence>
<dbReference type="AlphaFoldDB" id="A0A5J9T3F1"/>
<keyword evidence="1" id="KW-1133">Transmembrane helix</keyword>
<evidence type="ECO:0000313" key="2">
    <source>
        <dbReference type="EMBL" id="TVU05916.1"/>
    </source>
</evidence>
<name>A0A5J9T3F1_9POAL</name>
<keyword evidence="3" id="KW-1185">Reference proteome</keyword>
<evidence type="ECO:0000256" key="1">
    <source>
        <dbReference type="SAM" id="Phobius"/>
    </source>
</evidence>
<comment type="caution">
    <text evidence="2">The sequence shown here is derived from an EMBL/GenBank/DDBJ whole genome shotgun (WGS) entry which is preliminary data.</text>
</comment>
<proteinExistence type="predicted"/>
<gene>
    <name evidence="2" type="ORF">EJB05_49101</name>
</gene>